<dbReference type="InterPro" id="IPR050490">
    <property type="entry name" value="Bact_solute-bd_prot1"/>
</dbReference>
<protein>
    <submittedName>
        <fullName evidence="3">Putative ABC transporter-binding protein</fullName>
    </submittedName>
</protein>
<dbReference type="PANTHER" id="PTHR43649:SF12">
    <property type="entry name" value="DIACETYLCHITOBIOSE BINDING PROTEIN DASA"/>
    <property type="match status" value="1"/>
</dbReference>
<dbReference type="EMBL" id="MWBQ01000077">
    <property type="protein sequence ID" value="OQA58269.1"/>
    <property type="molecule type" value="Genomic_DNA"/>
</dbReference>
<dbReference type="Pfam" id="PF01547">
    <property type="entry name" value="SBP_bac_1"/>
    <property type="match status" value="1"/>
</dbReference>
<dbReference type="AlphaFoldDB" id="A0A1V5SUS8"/>
<sequence length="437" mass="48501">MGKGYKGIVWFVVAILTIIGLSGMVLAQDQPYAGTTITIITWDTATARAIEKLIPEFEKATGMKIDWNVFAEPVLREKVIADLAAKTGAYDIFLLDGWQTARYARAGYVAELDDLLANKKSEYYCEDFAPIYLDALRYDGKLWGLPYYGHVGIMMYRKDWFEEKGITVPVNTDELMAAAEKFTDKANNKFGIAMRAIKGEDNPIISTSWTWVHGGEWLDEDMKPGVTSPEFIQGAKWFSDILKNYGPPDVSRYSWLEVQNAFVTGTTGVIFDASDFIGRIEDPNLSQIVGKIGYALAPAGPFGPVSERYASHLFTAGMGINADSKNIEAAWLFLQWMTSKDVQMRTMIEGGNTGITSVSAMASEEFSKTYPGVPVILEALKLANPDYMPHIAEYPELCEAIGTQISRSVTGEASVEDAMKIAYDDMYKVLEQAGYYQ</sequence>
<reference evidence="3" key="1">
    <citation type="submission" date="2017-02" db="EMBL/GenBank/DDBJ databases">
        <title>Delving into the versatile metabolic prowess of the omnipresent phylum Bacteroidetes.</title>
        <authorList>
            <person name="Nobu M.K."/>
            <person name="Mei R."/>
            <person name="Narihiro T."/>
            <person name="Kuroda K."/>
            <person name="Liu W.-T."/>
        </authorList>
    </citation>
    <scope>NUCLEOTIDE SEQUENCE</scope>
    <source>
        <strain evidence="3">ADurb.Bin276</strain>
    </source>
</reference>
<evidence type="ECO:0000256" key="2">
    <source>
        <dbReference type="ARBA" id="ARBA00008520"/>
    </source>
</evidence>
<dbReference type="Gene3D" id="3.40.190.10">
    <property type="entry name" value="Periplasmic binding protein-like II"/>
    <property type="match status" value="2"/>
</dbReference>
<dbReference type="PANTHER" id="PTHR43649">
    <property type="entry name" value="ARABINOSE-BINDING PROTEIN-RELATED"/>
    <property type="match status" value="1"/>
</dbReference>
<evidence type="ECO:0000313" key="3">
    <source>
        <dbReference type="EMBL" id="OQA58269.1"/>
    </source>
</evidence>
<comment type="caution">
    <text evidence="3">The sequence shown here is derived from an EMBL/GenBank/DDBJ whole genome shotgun (WGS) entry which is preliminary data.</text>
</comment>
<evidence type="ECO:0000256" key="1">
    <source>
        <dbReference type="ARBA" id="ARBA00004418"/>
    </source>
</evidence>
<proteinExistence type="inferred from homology"/>
<dbReference type="CDD" id="cd13585">
    <property type="entry name" value="PBP2_TMBP_like"/>
    <property type="match status" value="1"/>
</dbReference>
<gene>
    <name evidence="3" type="ORF">BWY41_01089</name>
</gene>
<accession>A0A1V5SUS8</accession>
<comment type="similarity">
    <text evidence="2">Belongs to the bacterial solute-binding protein 1 family.</text>
</comment>
<dbReference type="Proteomes" id="UP000485569">
    <property type="component" value="Unassembled WGS sequence"/>
</dbReference>
<comment type="subcellular location">
    <subcellularLocation>
        <location evidence="1">Periplasm</location>
    </subcellularLocation>
</comment>
<organism evidence="3">
    <name type="scientific">Candidatus Atribacter allofermentans</name>
    <dbReference type="NCBI Taxonomy" id="1852833"/>
    <lineage>
        <taxon>Bacteria</taxon>
        <taxon>Pseudomonadati</taxon>
        <taxon>Atribacterota</taxon>
        <taxon>Atribacteria</taxon>
        <taxon>Atribacterales</taxon>
        <taxon>Atribacteraceae</taxon>
        <taxon>Atribacter</taxon>
    </lineage>
</organism>
<dbReference type="InterPro" id="IPR006059">
    <property type="entry name" value="SBP"/>
</dbReference>
<name>A0A1V5SUS8_9BACT</name>
<dbReference type="GO" id="GO:0042597">
    <property type="term" value="C:periplasmic space"/>
    <property type="evidence" value="ECO:0007669"/>
    <property type="project" value="UniProtKB-SubCell"/>
</dbReference>
<dbReference type="SUPFAM" id="SSF53850">
    <property type="entry name" value="Periplasmic binding protein-like II"/>
    <property type="match status" value="1"/>
</dbReference>